<keyword evidence="2" id="KW-1185">Reference proteome</keyword>
<proteinExistence type="predicted"/>
<dbReference type="AlphaFoldDB" id="A0A507CWL4"/>
<dbReference type="VEuPathDB" id="FungiDB:SeMB42_g04668"/>
<organism evidence="1 2">
    <name type="scientific">Synchytrium endobioticum</name>
    <dbReference type="NCBI Taxonomy" id="286115"/>
    <lineage>
        <taxon>Eukaryota</taxon>
        <taxon>Fungi</taxon>
        <taxon>Fungi incertae sedis</taxon>
        <taxon>Chytridiomycota</taxon>
        <taxon>Chytridiomycota incertae sedis</taxon>
        <taxon>Chytridiomycetes</taxon>
        <taxon>Synchytriales</taxon>
        <taxon>Synchytriaceae</taxon>
        <taxon>Synchytrium</taxon>
    </lineage>
</organism>
<accession>A0A507CWL4</accession>
<dbReference type="Proteomes" id="UP000317494">
    <property type="component" value="Unassembled WGS sequence"/>
</dbReference>
<protein>
    <submittedName>
        <fullName evidence="1">Uncharacterized protein</fullName>
    </submittedName>
</protein>
<gene>
    <name evidence="1" type="ORF">SeMB42_g04668</name>
</gene>
<evidence type="ECO:0000313" key="2">
    <source>
        <dbReference type="Proteomes" id="UP000317494"/>
    </source>
</evidence>
<dbReference type="EMBL" id="QEAN01000195">
    <property type="protein sequence ID" value="TPX43632.1"/>
    <property type="molecule type" value="Genomic_DNA"/>
</dbReference>
<evidence type="ECO:0000313" key="1">
    <source>
        <dbReference type="EMBL" id="TPX43632.1"/>
    </source>
</evidence>
<sequence>MAGMTSSTINGLSLVLIHYHNHRIVLHATMKWNSPSGINNVLHATMKWNSPCGTSMNYQSLLSEHPRLCQSHHCALQQEYAPQLVKLPSLSHRKTLVLFLLIRVKRGILSCCNDSGNSF</sequence>
<comment type="caution">
    <text evidence="1">The sequence shown here is derived from an EMBL/GenBank/DDBJ whole genome shotgun (WGS) entry which is preliminary data.</text>
</comment>
<reference evidence="1 2" key="1">
    <citation type="journal article" date="2019" name="Sci. Rep.">
        <title>Comparative genomics of chytrid fungi reveal insights into the obligate biotrophic and pathogenic lifestyle of Synchytrium endobioticum.</title>
        <authorList>
            <person name="van de Vossenberg B.T.L.H."/>
            <person name="Warris S."/>
            <person name="Nguyen H.D.T."/>
            <person name="van Gent-Pelzer M.P.E."/>
            <person name="Joly D.L."/>
            <person name="van de Geest H.C."/>
            <person name="Bonants P.J.M."/>
            <person name="Smith D.S."/>
            <person name="Levesque C.A."/>
            <person name="van der Lee T.A.J."/>
        </authorList>
    </citation>
    <scope>NUCLEOTIDE SEQUENCE [LARGE SCALE GENOMIC DNA]</scope>
    <source>
        <strain evidence="1 2">MB42</strain>
    </source>
</reference>
<name>A0A507CWL4_9FUNG</name>